<dbReference type="EMBL" id="JAFMOF010000004">
    <property type="protein sequence ID" value="MBO0655908.1"/>
    <property type="molecule type" value="Genomic_DNA"/>
</dbReference>
<evidence type="ECO:0000256" key="1">
    <source>
        <dbReference type="ARBA" id="ARBA00001968"/>
    </source>
</evidence>
<organism evidence="8 9">
    <name type="scientific">Streptomyces triculaminicus</name>
    <dbReference type="NCBI Taxonomy" id="2816232"/>
    <lineage>
        <taxon>Bacteria</taxon>
        <taxon>Bacillati</taxon>
        <taxon>Actinomycetota</taxon>
        <taxon>Actinomycetes</taxon>
        <taxon>Kitasatosporales</taxon>
        <taxon>Streptomycetaceae</taxon>
        <taxon>Streptomyces</taxon>
    </lineage>
</organism>
<dbReference type="Proteomes" id="UP000664781">
    <property type="component" value="Unassembled WGS sequence"/>
</dbReference>
<protein>
    <submittedName>
        <fullName evidence="8">Transposase</fullName>
    </submittedName>
</protein>
<keyword evidence="9" id="KW-1185">Reference proteome</keyword>
<reference evidence="8" key="1">
    <citation type="submission" date="2021-03" db="EMBL/GenBank/DDBJ databases">
        <title>Streptomyces strains.</title>
        <authorList>
            <person name="Lund M.B."/>
            <person name="Toerring T."/>
        </authorList>
    </citation>
    <scope>NUCLEOTIDE SEQUENCE</scope>
    <source>
        <strain evidence="8">JCM 4242</strain>
    </source>
</reference>
<evidence type="ECO:0000259" key="3">
    <source>
        <dbReference type="Pfam" id="PF13359"/>
    </source>
</evidence>
<evidence type="ECO:0000313" key="7">
    <source>
        <dbReference type="EMBL" id="MBO0657205.1"/>
    </source>
</evidence>
<evidence type="ECO:0000259" key="4">
    <source>
        <dbReference type="Pfam" id="PF13613"/>
    </source>
</evidence>
<dbReference type="Pfam" id="PF13359">
    <property type="entry name" value="DDE_Tnp_4"/>
    <property type="match status" value="1"/>
</dbReference>
<evidence type="ECO:0000313" key="6">
    <source>
        <dbReference type="EMBL" id="MBO0657062.1"/>
    </source>
</evidence>
<keyword evidence="2" id="KW-0479">Metal-binding</keyword>
<accession>A0A939FUA7</accession>
<dbReference type="EMBL" id="JAFMOF010000007">
    <property type="protein sequence ID" value="MBO0657205.1"/>
    <property type="molecule type" value="Genomic_DNA"/>
</dbReference>
<proteinExistence type="predicted"/>
<dbReference type="AlphaFoldDB" id="A0A939FUA7"/>
<dbReference type="InterPro" id="IPR027806">
    <property type="entry name" value="HARBI1_dom"/>
</dbReference>
<evidence type="ECO:0000313" key="9">
    <source>
        <dbReference type="Proteomes" id="UP000664781"/>
    </source>
</evidence>
<evidence type="ECO:0000313" key="5">
    <source>
        <dbReference type="EMBL" id="MBO0655908.1"/>
    </source>
</evidence>
<name>A0A939FUA7_9ACTN</name>
<dbReference type="InterPro" id="IPR027805">
    <property type="entry name" value="Transposase_HTH_dom"/>
</dbReference>
<dbReference type="EMBL" id="JAFMOF010000006">
    <property type="protein sequence ID" value="MBO0657062.1"/>
    <property type="molecule type" value="Genomic_DNA"/>
</dbReference>
<dbReference type="Pfam" id="PF13613">
    <property type="entry name" value="HTH_Tnp_4"/>
    <property type="match status" value="1"/>
</dbReference>
<evidence type="ECO:0000256" key="2">
    <source>
        <dbReference type="ARBA" id="ARBA00022723"/>
    </source>
</evidence>
<feature type="domain" description="Transposase Helix-turn-helix" evidence="4">
    <location>
        <begin position="56"/>
        <end position="107"/>
    </location>
</feature>
<comment type="cofactor">
    <cofactor evidence="1">
        <name>a divalent metal cation</name>
        <dbReference type="ChEBI" id="CHEBI:60240"/>
    </cofactor>
</comment>
<dbReference type="GO" id="GO:0046872">
    <property type="term" value="F:metal ion binding"/>
    <property type="evidence" value="ECO:0007669"/>
    <property type="project" value="UniProtKB-KW"/>
</dbReference>
<sequence>MVGIRAAIVRNQRVTGLSSTVLAELVAELGPLWHERHQARLVSRDRKRAVGAGARHKLVFVDRLLATLVHLRHGATHDVLACWFGVDRSTITRAIGEVRPLLAERGCTIAPGMRLRTLADVVSHLGESGRTAILDATEIRVRRPAQGTDGRDRFISGKSKQNAVKTMVLTDAAGRLLFCGETRPGSCPDITQARESGLIDLLDTGPWVEILADAGYQGLGAQTGGQVVTPPHRKFRKNPPPWYEEMHAQAKHAHSSRRIRVEHGIAHLKNWKALARHHGRREQLPETVQAVAALVSHQQNATRPLTHAA</sequence>
<gene>
    <name evidence="5" type="ORF">J1792_24975</name>
    <name evidence="6" type="ORF">J1792_31305</name>
    <name evidence="7" type="ORF">J1792_32170</name>
    <name evidence="8" type="ORF">J1792_33750</name>
</gene>
<feature type="domain" description="DDE Tnp4" evidence="3">
    <location>
        <begin position="134"/>
        <end position="295"/>
    </location>
</feature>
<evidence type="ECO:0000313" key="8">
    <source>
        <dbReference type="EMBL" id="MBO0657497.1"/>
    </source>
</evidence>
<comment type="caution">
    <text evidence="8">The sequence shown here is derived from an EMBL/GenBank/DDBJ whole genome shotgun (WGS) entry which is preliminary data.</text>
</comment>
<dbReference type="EMBL" id="JAFMOF010000013">
    <property type="protein sequence ID" value="MBO0657497.1"/>
    <property type="molecule type" value="Genomic_DNA"/>
</dbReference>